<dbReference type="PANTHER" id="PTHR30097">
    <property type="entry name" value="CATION EFFLUX SYSTEM PROTEIN CUSB"/>
    <property type="match status" value="1"/>
</dbReference>
<protein>
    <submittedName>
        <fullName evidence="8">Cu(I)/Ag(I) efflux system membrane fusion protein</fullName>
    </submittedName>
</protein>
<feature type="domain" description="Heavy metal binding" evidence="4">
    <location>
        <begin position="98"/>
        <end position="124"/>
    </location>
</feature>
<dbReference type="InterPro" id="IPR051909">
    <property type="entry name" value="MFP_Cation_Efflux"/>
</dbReference>
<evidence type="ECO:0000256" key="1">
    <source>
        <dbReference type="ARBA" id="ARBA00022448"/>
    </source>
</evidence>
<evidence type="ECO:0000259" key="4">
    <source>
        <dbReference type="Pfam" id="PF19335"/>
    </source>
</evidence>
<sequence>MIAAIRLRAGTPRPWRRPAWCACLALLLILAACGRTPHEPHPAAVGDPVAVAAPVAGYVCPMHPQVVDDRPGTCPICGMDLVERRAPAASPGERRILYWYDPMRPEVHFDAPGRSPFMDMDLVPRYADEAGAGVAVDPALRQSLGIRTGHPVRLEMTPRLRVAARVLPDAGGVVRLSARSGGWIERLLPRAEGDPVEAGAVVAELYAPELVQAQNELLLGGEAASAGRERLSRLGIAARDIDAVLAAGQPRRRLPLRAPVAGVVSRLPVREGEAVPAGATVIELAPRQALWIEAMLFPAQRLQLGERVRARFTLPGLSGRHWEAEASYLAPAVDPVTQTLALRFPLRDPDGLLPLGAWLDAEIEGAMHLAEVAVPAAAVIRSADGDRVVRLDADGRFRPVAVSIGAIHDGWIEIRAGLRREDEIVLSGQFLLDAEAQLQSGWMRMAVPEADDGPQGDHDHGDDGHDRHDGADDDQAHHGHPHRERRP</sequence>
<feature type="chain" id="PRO_5031424288" evidence="3">
    <location>
        <begin position="35"/>
        <end position="487"/>
    </location>
</feature>
<dbReference type="InterPro" id="IPR058649">
    <property type="entry name" value="CzcB_C"/>
</dbReference>
<feature type="compositionally biased region" description="Basic residues" evidence="2">
    <location>
        <begin position="478"/>
        <end position="487"/>
    </location>
</feature>
<dbReference type="Pfam" id="PF19335">
    <property type="entry name" value="HMBD"/>
    <property type="match status" value="2"/>
</dbReference>
<dbReference type="RefSeq" id="WP_183948642.1">
    <property type="nucleotide sequence ID" value="NZ_JACHHX010000012.1"/>
</dbReference>
<evidence type="ECO:0000313" key="8">
    <source>
        <dbReference type="EMBL" id="MBB5015976.1"/>
    </source>
</evidence>
<gene>
    <name evidence="8" type="ORF">HNQ58_001886</name>
</gene>
<keyword evidence="9" id="KW-1185">Reference proteome</keyword>
<dbReference type="PANTHER" id="PTHR30097:SF15">
    <property type="entry name" value="CATION EFFLUX SYSTEM PROTEIN CUSB"/>
    <property type="match status" value="1"/>
</dbReference>
<dbReference type="SUPFAM" id="SSF111369">
    <property type="entry name" value="HlyD-like secretion proteins"/>
    <property type="match status" value="1"/>
</dbReference>
<dbReference type="Pfam" id="PF25954">
    <property type="entry name" value="Beta-barrel_RND_2"/>
    <property type="match status" value="1"/>
</dbReference>
<dbReference type="PROSITE" id="PS51257">
    <property type="entry name" value="PROKAR_LIPOPROTEIN"/>
    <property type="match status" value="1"/>
</dbReference>
<dbReference type="InterPro" id="IPR058790">
    <property type="entry name" value="BSH_CusB"/>
</dbReference>
<dbReference type="InterPro" id="IPR058792">
    <property type="entry name" value="Beta-barrel_RND_2"/>
</dbReference>
<feature type="domain" description="CusB-like beta-barrel" evidence="6">
    <location>
        <begin position="290"/>
        <end position="364"/>
    </location>
</feature>
<feature type="domain" description="CusB-like barrel-sandwich hybrid" evidence="5">
    <location>
        <begin position="176"/>
        <end position="284"/>
    </location>
</feature>
<organism evidence="8 9">
    <name type="scientific">Rehaibacterium terrae</name>
    <dbReference type="NCBI Taxonomy" id="1341696"/>
    <lineage>
        <taxon>Bacteria</taxon>
        <taxon>Pseudomonadati</taxon>
        <taxon>Pseudomonadota</taxon>
        <taxon>Gammaproteobacteria</taxon>
        <taxon>Lysobacterales</taxon>
        <taxon>Lysobacteraceae</taxon>
        <taxon>Rehaibacterium</taxon>
    </lineage>
</organism>
<dbReference type="Proteomes" id="UP000519004">
    <property type="component" value="Unassembled WGS sequence"/>
</dbReference>
<feature type="region of interest" description="Disordered" evidence="2">
    <location>
        <begin position="447"/>
        <end position="487"/>
    </location>
</feature>
<accession>A0A7W8DEZ2</accession>
<dbReference type="Pfam" id="PF25975">
    <property type="entry name" value="CzcB_C"/>
    <property type="match status" value="1"/>
</dbReference>
<dbReference type="GO" id="GO:0046914">
    <property type="term" value="F:transition metal ion binding"/>
    <property type="evidence" value="ECO:0007669"/>
    <property type="project" value="TreeGrafter"/>
</dbReference>
<dbReference type="Gene3D" id="2.40.50.100">
    <property type="match status" value="1"/>
</dbReference>
<evidence type="ECO:0000259" key="7">
    <source>
        <dbReference type="Pfam" id="PF25975"/>
    </source>
</evidence>
<evidence type="ECO:0000259" key="5">
    <source>
        <dbReference type="Pfam" id="PF25919"/>
    </source>
</evidence>
<keyword evidence="1" id="KW-0813">Transport</keyword>
<dbReference type="GO" id="GO:0015679">
    <property type="term" value="P:plasma membrane copper ion transport"/>
    <property type="evidence" value="ECO:0007669"/>
    <property type="project" value="TreeGrafter"/>
</dbReference>
<proteinExistence type="predicted"/>
<dbReference type="AlphaFoldDB" id="A0A7W8DEZ2"/>
<comment type="caution">
    <text evidence="8">The sequence shown here is derived from an EMBL/GenBank/DDBJ whole genome shotgun (WGS) entry which is preliminary data.</text>
</comment>
<feature type="domain" description="CzcB-like C-terminal circularly permuted SH3-like" evidence="7">
    <location>
        <begin position="372"/>
        <end position="432"/>
    </location>
</feature>
<feature type="signal peptide" evidence="3">
    <location>
        <begin position="1"/>
        <end position="34"/>
    </location>
</feature>
<evidence type="ECO:0000256" key="3">
    <source>
        <dbReference type="SAM" id="SignalP"/>
    </source>
</evidence>
<reference evidence="8 9" key="1">
    <citation type="submission" date="2020-08" db="EMBL/GenBank/DDBJ databases">
        <title>Genomic Encyclopedia of Type Strains, Phase IV (KMG-IV): sequencing the most valuable type-strain genomes for metagenomic binning, comparative biology and taxonomic classification.</title>
        <authorList>
            <person name="Goeker M."/>
        </authorList>
    </citation>
    <scope>NUCLEOTIDE SEQUENCE [LARGE SCALE GENOMIC DNA]</scope>
    <source>
        <strain evidence="8 9">DSM 25897</strain>
    </source>
</reference>
<name>A0A7W8DEZ2_9GAMM</name>
<dbReference type="Pfam" id="PF25919">
    <property type="entry name" value="BSH_CusB"/>
    <property type="match status" value="1"/>
</dbReference>
<dbReference type="EMBL" id="JACHHX010000012">
    <property type="protein sequence ID" value="MBB5015976.1"/>
    <property type="molecule type" value="Genomic_DNA"/>
</dbReference>
<evidence type="ECO:0000256" key="2">
    <source>
        <dbReference type="SAM" id="MobiDB-lite"/>
    </source>
</evidence>
<dbReference type="Gene3D" id="2.40.420.20">
    <property type="match status" value="1"/>
</dbReference>
<keyword evidence="3" id="KW-0732">Signal</keyword>
<dbReference type="GO" id="GO:0030288">
    <property type="term" value="C:outer membrane-bounded periplasmic space"/>
    <property type="evidence" value="ECO:0007669"/>
    <property type="project" value="TreeGrafter"/>
</dbReference>
<dbReference type="GO" id="GO:0060003">
    <property type="term" value="P:copper ion export"/>
    <property type="evidence" value="ECO:0007669"/>
    <property type="project" value="TreeGrafter"/>
</dbReference>
<evidence type="ECO:0000313" key="9">
    <source>
        <dbReference type="Proteomes" id="UP000519004"/>
    </source>
</evidence>
<evidence type="ECO:0000259" key="6">
    <source>
        <dbReference type="Pfam" id="PF25954"/>
    </source>
</evidence>
<feature type="domain" description="Heavy metal binding" evidence="4">
    <location>
        <begin position="58"/>
        <end position="83"/>
    </location>
</feature>
<dbReference type="InterPro" id="IPR045800">
    <property type="entry name" value="HMBD"/>
</dbReference>
<feature type="compositionally biased region" description="Basic and acidic residues" evidence="2">
    <location>
        <begin position="455"/>
        <end position="477"/>
    </location>
</feature>